<keyword evidence="2" id="KW-0378">Hydrolase</keyword>
<sequence length="448" mass="49751">MLMTHDVHFLFMAMFTHPDLNVTSELNYNNPTQESTRPSTLRIAIEMGVSLTNDGEEVFNADTATARSGISGGSVDSVIRDVEPIAEVSENQGQMGEFVPDPCLMGDFVLEEIYREKHHGGNQDLMLLCPNNFVGSVIGKAGRLLNSIKLETNARVKVGDPVVGSDDRVITIYCYVKKIEDLKIGDDFDDGKPPAHQGRLSLPEFDGALRDTNQAAHIFEMRLRLAGFRGFSVYEEEKIFDRLNGFAERMLRILPILGFMYFVDEKEARNDRLQFVDEEEARNDRSVETRSECLVGIVMLVLPVTSDALMMALLVNSHQGYNVPPPFASFDTTGLPSELLREVHQAGFSVPTLIHAQSWPIALQDLDIVLLGRHVKSAIPSNLGFVHLNSRCNNPQMGPSVLVLSPTREFASKIHDESVQFGKSSQISCTIGSIPGGGYWYSWPTYPV</sequence>
<keyword evidence="5 6" id="KW-0694">RNA-binding</keyword>
<proteinExistence type="predicted"/>
<dbReference type="Gene3D" id="3.40.50.300">
    <property type="entry name" value="P-loop containing nucleotide triphosphate hydrolases"/>
    <property type="match status" value="1"/>
</dbReference>
<evidence type="ECO:0000256" key="2">
    <source>
        <dbReference type="ARBA" id="ARBA00022801"/>
    </source>
</evidence>
<dbReference type="Pfam" id="PF00013">
    <property type="entry name" value="KH_1"/>
    <property type="match status" value="1"/>
</dbReference>
<dbReference type="GO" id="GO:0005524">
    <property type="term" value="F:ATP binding"/>
    <property type="evidence" value="ECO:0007669"/>
    <property type="project" value="UniProtKB-KW"/>
</dbReference>
<dbReference type="PROSITE" id="PS51195">
    <property type="entry name" value="Q_MOTIF"/>
    <property type="match status" value="1"/>
</dbReference>
<evidence type="ECO:0000256" key="5">
    <source>
        <dbReference type="ARBA" id="ARBA00022884"/>
    </source>
</evidence>
<evidence type="ECO:0000256" key="4">
    <source>
        <dbReference type="ARBA" id="ARBA00022840"/>
    </source>
</evidence>
<accession>A0A834LQS7</accession>
<keyword evidence="4" id="KW-0067">ATP-binding</keyword>
<name>A0A834LQS7_RHOSS</name>
<dbReference type="AlphaFoldDB" id="A0A834LQS7"/>
<feature type="short sequence motif" description="Q motif" evidence="7">
    <location>
        <begin position="328"/>
        <end position="356"/>
    </location>
</feature>
<keyword evidence="10" id="KW-1185">Reference proteome</keyword>
<evidence type="ECO:0000256" key="1">
    <source>
        <dbReference type="ARBA" id="ARBA00022741"/>
    </source>
</evidence>
<dbReference type="PROSITE" id="PS50084">
    <property type="entry name" value="KH_TYPE_1"/>
    <property type="match status" value="1"/>
</dbReference>
<dbReference type="SUPFAM" id="SSF54791">
    <property type="entry name" value="Eukaryotic type KH-domain (KH-domain type I)"/>
    <property type="match status" value="1"/>
</dbReference>
<organism evidence="9 10">
    <name type="scientific">Rhododendron simsii</name>
    <name type="common">Sims's rhododendron</name>
    <dbReference type="NCBI Taxonomy" id="118357"/>
    <lineage>
        <taxon>Eukaryota</taxon>
        <taxon>Viridiplantae</taxon>
        <taxon>Streptophyta</taxon>
        <taxon>Embryophyta</taxon>
        <taxon>Tracheophyta</taxon>
        <taxon>Spermatophyta</taxon>
        <taxon>Magnoliopsida</taxon>
        <taxon>eudicotyledons</taxon>
        <taxon>Gunneridae</taxon>
        <taxon>Pentapetalae</taxon>
        <taxon>asterids</taxon>
        <taxon>Ericales</taxon>
        <taxon>Ericaceae</taxon>
        <taxon>Ericoideae</taxon>
        <taxon>Rhodoreae</taxon>
        <taxon>Rhododendron</taxon>
    </lineage>
</organism>
<keyword evidence="1" id="KW-0547">Nucleotide-binding</keyword>
<evidence type="ECO:0000256" key="3">
    <source>
        <dbReference type="ARBA" id="ARBA00022806"/>
    </source>
</evidence>
<dbReference type="InterPro" id="IPR027417">
    <property type="entry name" value="P-loop_NTPase"/>
</dbReference>
<dbReference type="SUPFAM" id="SSF52540">
    <property type="entry name" value="P-loop containing nucleoside triphosphate hydrolases"/>
    <property type="match status" value="1"/>
</dbReference>
<dbReference type="GO" id="GO:0003723">
    <property type="term" value="F:RNA binding"/>
    <property type="evidence" value="ECO:0007669"/>
    <property type="project" value="UniProtKB-UniRule"/>
</dbReference>
<feature type="domain" description="DEAD-box RNA helicase Q" evidence="8">
    <location>
        <begin position="328"/>
        <end position="356"/>
    </location>
</feature>
<gene>
    <name evidence="9" type="ORF">RHSIM_Rhsim04G0032600</name>
</gene>
<keyword evidence="3" id="KW-0347">Helicase</keyword>
<dbReference type="Gene3D" id="3.30.1370.10">
    <property type="entry name" value="K Homology domain, type 1"/>
    <property type="match status" value="1"/>
</dbReference>
<dbReference type="Proteomes" id="UP000626092">
    <property type="component" value="Unassembled WGS sequence"/>
</dbReference>
<comment type="caution">
    <text evidence="9">The sequence shown here is derived from an EMBL/GenBank/DDBJ whole genome shotgun (WGS) entry which is preliminary data.</text>
</comment>
<dbReference type="GO" id="GO:0003724">
    <property type="term" value="F:RNA helicase activity"/>
    <property type="evidence" value="ECO:0007669"/>
    <property type="project" value="InterPro"/>
</dbReference>
<reference evidence="9" key="1">
    <citation type="submission" date="2019-11" db="EMBL/GenBank/DDBJ databases">
        <authorList>
            <person name="Liu Y."/>
            <person name="Hou J."/>
            <person name="Li T.-Q."/>
            <person name="Guan C.-H."/>
            <person name="Wu X."/>
            <person name="Wu H.-Z."/>
            <person name="Ling F."/>
            <person name="Zhang R."/>
            <person name="Shi X.-G."/>
            <person name="Ren J.-P."/>
            <person name="Chen E.-F."/>
            <person name="Sun J.-M."/>
        </authorList>
    </citation>
    <scope>NUCLEOTIDE SEQUENCE</scope>
    <source>
        <strain evidence="9">Adult_tree_wgs_1</strain>
        <tissue evidence="9">Leaves</tissue>
    </source>
</reference>
<evidence type="ECO:0000256" key="6">
    <source>
        <dbReference type="PROSITE-ProRule" id="PRU00117"/>
    </source>
</evidence>
<dbReference type="InterPro" id="IPR004088">
    <property type="entry name" value="KH_dom_type_1"/>
</dbReference>
<evidence type="ECO:0000259" key="8">
    <source>
        <dbReference type="PROSITE" id="PS51195"/>
    </source>
</evidence>
<dbReference type="InterPro" id="IPR014014">
    <property type="entry name" value="RNA_helicase_DEAD_Q_motif"/>
</dbReference>
<dbReference type="GO" id="GO:0016787">
    <property type="term" value="F:hydrolase activity"/>
    <property type="evidence" value="ECO:0007669"/>
    <property type="project" value="UniProtKB-KW"/>
</dbReference>
<dbReference type="PANTHER" id="PTHR47958">
    <property type="entry name" value="ATP-DEPENDENT RNA HELICASE DBP3"/>
    <property type="match status" value="1"/>
</dbReference>
<dbReference type="OrthoDB" id="441979at2759"/>
<evidence type="ECO:0000313" key="9">
    <source>
        <dbReference type="EMBL" id="KAF7145199.1"/>
    </source>
</evidence>
<dbReference type="InterPro" id="IPR036612">
    <property type="entry name" value="KH_dom_type_1_sf"/>
</dbReference>
<protein>
    <recommendedName>
        <fullName evidence="8">DEAD-box RNA helicase Q domain-containing protein</fullName>
    </recommendedName>
</protein>
<evidence type="ECO:0000313" key="10">
    <source>
        <dbReference type="Proteomes" id="UP000626092"/>
    </source>
</evidence>
<evidence type="ECO:0000256" key="7">
    <source>
        <dbReference type="PROSITE-ProRule" id="PRU00552"/>
    </source>
</evidence>
<dbReference type="EMBL" id="WJXA01000004">
    <property type="protein sequence ID" value="KAF7145199.1"/>
    <property type="molecule type" value="Genomic_DNA"/>
</dbReference>